<accession>A0A0L7T929</accession>
<reference evidence="3 4" key="1">
    <citation type="journal article" date="2015" name="Int. J. Syst. Evol. Microbiol.">
        <title>Erwinia iniecta sp. nov., isolated from Russian wheat aphids (Diuraphis noxia).</title>
        <authorList>
            <person name="Campillo T."/>
            <person name="Luna E."/>
            <person name="Portier P."/>
            <person name="Fischer-Le Saux M."/>
            <person name="Lapitan N."/>
            <person name="Tisserat N.A."/>
            <person name="Leach J.E."/>
        </authorList>
    </citation>
    <scope>NUCLEOTIDE SEQUENCE [LARGE SCALE GENOMIC DNA]</scope>
    <source>
        <strain evidence="1 4">B120</strain>
        <strain evidence="2 3">B149</strain>
    </source>
</reference>
<dbReference type="EMBL" id="JRXE01000004">
    <property type="protein sequence ID" value="KOC91873.1"/>
    <property type="molecule type" value="Genomic_DNA"/>
</dbReference>
<dbReference type="Proteomes" id="UP000036851">
    <property type="component" value="Unassembled WGS sequence"/>
</dbReference>
<dbReference type="PATRIC" id="fig|1560201.3.peg.792"/>
<keyword evidence="4" id="KW-1185">Reference proteome</keyword>
<dbReference type="EMBL" id="JRXF01000002">
    <property type="protein sequence ID" value="KOC95001.1"/>
    <property type="molecule type" value="Genomic_DNA"/>
</dbReference>
<dbReference type="Proteomes" id="UP000037088">
    <property type="component" value="Unassembled WGS sequence"/>
</dbReference>
<sequence>MQNRLTMRLSWQVSEFLLPDLRALLPAESIQFFTNELDEQWHHTLLCIPGDKNCSLMVSAILIWRQLGRIHALHYSSAAVTADASHADQHQLFELLNTPGAVVNIS</sequence>
<organism evidence="1 4">
    <name type="scientific">Winslowiella iniecta</name>
    <dbReference type="NCBI Taxonomy" id="1560201"/>
    <lineage>
        <taxon>Bacteria</taxon>
        <taxon>Pseudomonadati</taxon>
        <taxon>Pseudomonadota</taxon>
        <taxon>Gammaproteobacteria</taxon>
        <taxon>Enterobacterales</taxon>
        <taxon>Erwiniaceae</taxon>
        <taxon>Winslowiella</taxon>
    </lineage>
</organism>
<proteinExistence type="predicted"/>
<evidence type="ECO:0000313" key="1">
    <source>
        <dbReference type="EMBL" id="KOC91873.1"/>
    </source>
</evidence>
<evidence type="ECO:0000313" key="3">
    <source>
        <dbReference type="Proteomes" id="UP000036851"/>
    </source>
</evidence>
<evidence type="ECO:0000313" key="4">
    <source>
        <dbReference type="Proteomes" id="UP000037088"/>
    </source>
</evidence>
<name>A0A0L7T929_9GAMM</name>
<protein>
    <submittedName>
        <fullName evidence="1">Uncharacterized protein</fullName>
    </submittedName>
</protein>
<dbReference type="AlphaFoldDB" id="A0A0L7T929"/>
<dbReference type="OrthoDB" id="6519936at2"/>
<evidence type="ECO:0000313" key="2">
    <source>
        <dbReference type="EMBL" id="KOC95001.1"/>
    </source>
</evidence>
<gene>
    <name evidence="1" type="ORF">NG42_03680</name>
    <name evidence="2" type="ORF">NG43_02040</name>
</gene>
<comment type="caution">
    <text evidence="1">The sequence shown here is derived from an EMBL/GenBank/DDBJ whole genome shotgun (WGS) entry which is preliminary data.</text>
</comment>